<name>A0AAV8TIH8_9ROSI</name>
<protein>
    <submittedName>
        <fullName evidence="2">Uncharacterized protein</fullName>
    </submittedName>
</protein>
<organism evidence="2 3">
    <name type="scientific">Erythroxylum novogranatense</name>
    <dbReference type="NCBI Taxonomy" id="1862640"/>
    <lineage>
        <taxon>Eukaryota</taxon>
        <taxon>Viridiplantae</taxon>
        <taxon>Streptophyta</taxon>
        <taxon>Embryophyta</taxon>
        <taxon>Tracheophyta</taxon>
        <taxon>Spermatophyta</taxon>
        <taxon>Magnoliopsida</taxon>
        <taxon>eudicotyledons</taxon>
        <taxon>Gunneridae</taxon>
        <taxon>Pentapetalae</taxon>
        <taxon>rosids</taxon>
        <taxon>fabids</taxon>
        <taxon>Malpighiales</taxon>
        <taxon>Erythroxylaceae</taxon>
        <taxon>Erythroxylum</taxon>
    </lineage>
</organism>
<reference evidence="2 3" key="1">
    <citation type="submission" date="2021-09" db="EMBL/GenBank/DDBJ databases">
        <title>Genomic insights and catalytic innovation underlie evolution of tropane alkaloids biosynthesis.</title>
        <authorList>
            <person name="Wang Y.-J."/>
            <person name="Tian T."/>
            <person name="Huang J.-P."/>
            <person name="Huang S.-X."/>
        </authorList>
    </citation>
    <scope>NUCLEOTIDE SEQUENCE [LARGE SCALE GENOMIC DNA]</scope>
    <source>
        <strain evidence="2">KIB-2018</strain>
        <tissue evidence="2">Leaf</tissue>
    </source>
</reference>
<dbReference type="Proteomes" id="UP001159364">
    <property type="component" value="Linkage Group LG04"/>
</dbReference>
<dbReference type="AlphaFoldDB" id="A0AAV8TIH8"/>
<proteinExistence type="predicted"/>
<evidence type="ECO:0000313" key="3">
    <source>
        <dbReference type="Proteomes" id="UP001159364"/>
    </source>
</evidence>
<dbReference type="EMBL" id="JAIWQS010000004">
    <property type="protein sequence ID" value="KAJ8766706.1"/>
    <property type="molecule type" value="Genomic_DNA"/>
</dbReference>
<evidence type="ECO:0000313" key="2">
    <source>
        <dbReference type="EMBL" id="KAJ8766706.1"/>
    </source>
</evidence>
<feature type="region of interest" description="Disordered" evidence="1">
    <location>
        <begin position="1"/>
        <end position="36"/>
    </location>
</feature>
<gene>
    <name evidence="2" type="ORF">K2173_005317</name>
</gene>
<comment type="caution">
    <text evidence="2">The sequence shown here is derived from an EMBL/GenBank/DDBJ whole genome shotgun (WGS) entry which is preliminary data.</text>
</comment>
<accession>A0AAV8TIH8</accession>
<feature type="compositionally biased region" description="Acidic residues" evidence="1">
    <location>
        <begin position="21"/>
        <end position="34"/>
    </location>
</feature>
<sequence>MASTTTTTIANEPEQQSKEREEEENDLTVDDEDTGKERCIGNMNMLKHKKSRKVQLLMGQSKTQELRSPSRYVFLPSINVQEHHMIQGVAEDQEKNEEGKYATNVIGQTWLPSSIQKKNQ</sequence>
<keyword evidence="3" id="KW-1185">Reference proteome</keyword>
<evidence type="ECO:0000256" key="1">
    <source>
        <dbReference type="SAM" id="MobiDB-lite"/>
    </source>
</evidence>
<feature type="compositionally biased region" description="Polar residues" evidence="1">
    <location>
        <begin position="1"/>
        <end position="10"/>
    </location>
</feature>